<dbReference type="Pfam" id="PF00768">
    <property type="entry name" value="Peptidase_S11"/>
    <property type="match status" value="1"/>
</dbReference>
<evidence type="ECO:0000256" key="2">
    <source>
        <dbReference type="SAM" id="SignalP"/>
    </source>
</evidence>
<name>A0ABS6EW22_9CLOT</name>
<dbReference type="InterPro" id="IPR001967">
    <property type="entry name" value="Peptidase_S11_N"/>
</dbReference>
<keyword evidence="4" id="KW-0378">Hydrolase</keyword>
<feature type="domain" description="Peptidase S11 D-alanyl-D-alanine carboxypeptidase A N-terminal" evidence="3">
    <location>
        <begin position="30"/>
        <end position="258"/>
    </location>
</feature>
<comment type="caution">
    <text evidence="4">The sequence shown here is derived from an EMBL/GenBank/DDBJ whole genome shotgun (WGS) entry which is preliminary data.</text>
</comment>
<keyword evidence="1" id="KW-0812">Transmembrane</keyword>
<dbReference type="EMBL" id="JAHLQL010000001">
    <property type="protein sequence ID" value="MBU5590427.1"/>
    <property type="molecule type" value="Genomic_DNA"/>
</dbReference>
<keyword evidence="2" id="KW-0732">Signal</keyword>
<evidence type="ECO:0000259" key="3">
    <source>
        <dbReference type="Pfam" id="PF00768"/>
    </source>
</evidence>
<evidence type="ECO:0000313" key="5">
    <source>
        <dbReference type="Proteomes" id="UP000736583"/>
    </source>
</evidence>
<evidence type="ECO:0000313" key="4">
    <source>
        <dbReference type="EMBL" id="MBU5590427.1"/>
    </source>
</evidence>
<keyword evidence="5" id="KW-1185">Reference proteome</keyword>
<gene>
    <name evidence="4" type="ORF">KQI89_01490</name>
</gene>
<reference evidence="4 5" key="1">
    <citation type="submission" date="2021-06" db="EMBL/GenBank/DDBJ databases">
        <authorList>
            <person name="Sun Q."/>
            <person name="Li D."/>
        </authorList>
    </citation>
    <scope>NUCLEOTIDE SEQUENCE [LARGE SCALE GENOMIC DNA]</scope>
    <source>
        <strain evidence="4 5">MSJ-4</strain>
    </source>
</reference>
<protein>
    <submittedName>
        <fullName evidence="4">Serine hydrolase</fullName>
    </submittedName>
</protein>
<evidence type="ECO:0000256" key="1">
    <source>
        <dbReference type="SAM" id="Phobius"/>
    </source>
</evidence>
<proteinExistence type="predicted"/>
<sequence length="421" mass="46785">MKKKNLIKNIALALSLSIFSPLAYAKAEPVNVPKIYAKSAVSIDMDTMEVILDYNSENKMYPASTTKLMTGILLAENKNKTDNLSYTKSAKEQPEYSLNTNVKPISIGETMSADDVMKALLLFSANDASYVIADNVGENVDNFIKMMNDKAKEYGMENTNFVTPNGLHSGEHYTTALDLAILGKKAYENSWVRETMALKKASVKTSAGTIAIMDNRNKLLEKNGNIGGKTGYTTPAGKCLVSIYERDGRRIVGVVLNSIFDSEDSAVFNDTEKIIDASYAAKKSTLIGKDEVVETLPIKYKVFRFFGPEKTIDVPFTSRQNIEYYENDLNKKSIDKKIDVSLLNPWKLDTNVTAAKLTVTEPLTSKSYDLYPGISKSDLVKENLVLYVLAAVATLVILALITFIIAAIKRASRKKRRKRYF</sequence>
<feature type="signal peptide" evidence="2">
    <location>
        <begin position="1"/>
        <end position="25"/>
    </location>
</feature>
<accession>A0ABS6EW22</accession>
<keyword evidence="1" id="KW-1133">Transmembrane helix</keyword>
<dbReference type="Proteomes" id="UP000736583">
    <property type="component" value="Unassembled WGS sequence"/>
</dbReference>
<organism evidence="4 5">
    <name type="scientific">Clostridium simiarum</name>
    <dbReference type="NCBI Taxonomy" id="2841506"/>
    <lineage>
        <taxon>Bacteria</taxon>
        <taxon>Bacillati</taxon>
        <taxon>Bacillota</taxon>
        <taxon>Clostridia</taxon>
        <taxon>Eubacteriales</taxon>
        <taxon>Clostridiaceae</taxon>
        <taxon>Clostridium</taxon>
    </lineage>
</organism>
<dbReference type="PANTHER" id="PTHR21581">
    <property type="entry name" value="D-ALANYL-D-ALANINE CARBOXYPEPTIDASE"/>
    <property type="match status" value="1"/>
</dbReference>
<dbReference type="RefSeq" id="WP_216455631.1">
    <property type="nucleotide sequence ID" value="NZ_JAHLQL010000001.1"/>
</dbReference>
<feature type="chain" id="PRO_5045567835" evidence="2">
    <location>
        <begin position="26"/>
        <end position="421"/>
    </location>
</feature>
<dbReference type="GO" id="GO:0016787">
    <property type="term" value="F:hydrolase activity"/>
    <property type="evidence" value="ECO:0007669"/>
    <property type="project" value="UniProtKB-KW"/>
</dbReference>
<dbReference type="PANTHER" id="PTHR21581:SF26">
    <property type="entry name" value="D-ALANYL-D-ALANINE ENDOPEPTIDASE"/>
    <property type="match status" value="1"/>
</dbReference>
<feature type="transmembrane region" description="Helical" evidence="1">
    <location>
        <begin position="384"/>
        <end position="408"/>
    </location>
</feature>
<keyword evidence="1" id="KW-0472">Membrane</keyword>